<reference key="2">
    <citation type="submission" date="2011-04" db="EMBL/GenBank/DDBJ databases">
        <title>High-quality genome sequence of Pichia pastoris CBS 7435.</title>
        <authorList>
            <person name="Kueberl A."/>
            <person name="Schneider J."/>
            <person name="Thallinger G.G."/>
            <person name="Anderl I."/>
            <person name="Wibberg D."/>
            <person name="Hajek T."/>
            <person name="Jaenicke S."/>
            <person name="Brinkrolf K."/>
            <person name="Goesmann A."/>
            <person name="Szczepanowski R."/>
            <person name="Puehler A."/>
            <person name="Schwab H."/>
            <person name="Glieder A."/>
            <person name="Pichler H."/>
        </authorList>
    </citation>
    <scope>NUCLEOTIDE SEQUENCE</scope>
    <source>
        <strain>CBS 7435</strain>
    </source>
</reference>
<organism evidence="1 2">
    <name type="scientific">Komagataella phaffii (strain ATCC 76273 / CBS 7435 / CECT 11047 / NRRL Y-11430 / Wegner 21-1)</name>
    <name type="common">Yeast</name>
    <name type="synonym">Pichia pastoris</name>
    <dbReference type="NCBI Taxonomy" id="981350"/>
    <lineage>
        <taxon>Eukaryota</taxon>
        <taxon>Fungi</taxon>
        <taxon>Dikarya</taxon>
        <taxon>Ascomycota</taxon>
        <taxon>Saccharomycotina</taxon>
        <taxon>Pichiomycetes</taxon>
        <taxon>Pichiales</taxon>
        <taxon>Pichiaceae</taxon>
        <taxon>Komagataella</taxon>
    </lineage>
</organism>
<gene>
    <name evidence="1" type="ordered locus">PP7435_Chr3-0618</name>
</gene>
<reference evidence="1 2" key="3">
    <citation type="journal article" date="2016" name="FEMS Yeast Res.">
        <title>Curation of the genome annotation of Pichia pastoris (Komagataella phaffii) CBS7435 from gene level to protein function.</title>
        <authorList>
            <person name="Valli M."/>
            <person name="Tatto N.E."/>
            <person name="Peymann A."/>
            <person name="Gruber C."/>
            <person name="Landes N."/>
            <person name="Ekker H."/>
            <person name="Thallinger G.G."/>
            <person name="Mattanovich D."/>
            <person name="Gasser B."/>
            <person name="Graf A.B."/>
        </authorList>
    </citation>
    <scope>GENOME REANNOTATION</scope>
    <source>
        <strain evidence="1 2">ATCC 76273 / CBS 7435 / CECT 11047 / NRRL Y-11430 / Wegner 21-1</strain>
    </source>
</reference>
<dbReference type="Proteomes" id="UP000006853">
    <property type="component" value="Chromosome 3"/>
</dbReference>
<evidence type="ECO:0000313" key="1">
    <source>
        <dbReference type="EMBL" id="CCA39575.1"/>
    </source>
</evidence>
<reference evidence="1 2" key="1">
    <citation type="journal article" date="2011" name="J. Biotechnol.">
        <title>High-quality genome sequence of Pichia pastoris CBS7435.</title>
        <authorList>
            <person name="Kuberl A."/>
            <person name="Schneider J."/>
            <person name="Thallinger G.G."/>
            <person name="Anderl I."/>
            <person name="Wibberg D."/>
            <person name="Hajek T."/>
            <person name="Jaenicke S."/>
            <person name="Brinkrolf K."/>
            <person name="Goesmann A."/>
            <person name="Szczepanowski R."/>
            <person name="Puhler A."/>
            <person name="Schwab H."/>
            <person name="Glieder A."/>
            <person name="Pichler H."/>
        </authorList>
    </citation>
    <scope>NUCLEOTIDE SEQUENCE [LARGE SCALE GENOMIC DNA]</scope>
    <source>
        <strain evidence="2">ATCC 76273 / CBS 7435 / CECT 11047 / NRRL Y-11430 / Wegner 21-1</strain>
    </source>
</reference>
<dbReference type="HOGENOM" id="CLU_2004751_0_0_1"/>
<sequence>MIPLSTALLSSILSLLQHEIHKEKHFFWLGSPWGTRTGVLCLQEFYNVRQTLISYQPRHQPREEIIYEAKSRHHRLREYTSNTITYTGDPQKYQRRRVCAGADNSQGRISTRERGGLWSLLQSH</sequence>
<accession>F2QVZ7</accession>
<evidence type="ECO:0000313" key="2">
    <source>
        <dbReference type="Proteomes" id="UP000006853"/>
    </source>
</evidence>
<dbReference type="EMBL" id="FR839630">
    <property type="protein sequence ID" value="CCA39575.1"/>
    <property type="molecule type" value="Genomic_DNA"/>
</dbReference>
<name>F2QVZ7_KOMPC</name>
<protein>
    <submittedName>
        <fullName evidence="1">Uncharacterized protein</fullName>
    </submittedName>
</protein>
<keyword evidence="2" id="KW-1185">Reference proteome</keyword>
<dbReference type="AlphaFoldDB" id="F2QVZ7"/>
<proteinExistence type="predicted"/>